<sequence>MSSFAADHTVKQPGEWWLLALTSLGFFMSMMDSMIVSTASTAIRNDFSVSLAQLQWVLNAYNITIAALLLVGVAYGAHIGRRNMYVIGLLVFTAGSACAALSPDFSLLVGSRVVQGVGASVMTPMSMAILSASVPAERRGRALGIWSAVGGLALIAGPSLGGLIVATMSWQWIFWINIPIGLATAYLALKKLPFDSGNAMRPNPLDAALIVIAPAAFVYALSQSTSGTPDMLTLAIGVFGIICAIAFTALQRIRRNPLVPLHMFRSRMFNIGAIGTFLLYAAMYGTVFFLPQFLQLAQGANALTAGLEILPWTGTLVVVSPFAGKMADTYGERIVALVGFILQTAGYGWIAFASHADTSYATTAIALAVCGAGISMAGPALQKAMLGSVDRKYITNASGVFNISRQLGGAVGTAISVMVFYQFGTALSRSTFTQGFTAVMTASALTCLISGTATLWMNVRKSISKQHRKTLASPR</sequence>
<feature type="transmembrane region" description="Helical" evidence="7">
    <location>
        <begin position="334"/>
        <end position="354"/>
    </location>
</feature>
<protein>
    <submittedName>
        <fullName evidence="9">MFS transporter</fullName>
    </submittedName>
</protein>
<dbReference type="Pfam" id="PF07690">
    <property type="entry name" value="MFS_1"/>
    <property type="match status" value="1"/>
</dbReference>
<organism evidence="9">
    <name type="scientific">Bifidobacterium fermentum</name>
    <dbReference type="NCBI Taxonomy" id="3059035"/>
    <lineage>
        <taxon>Bacteria</taxon>
        <taxon>Bacillati</taxon>
        <taxon>Actinomycetota</taxon>
        <taxon>Actinomycetes</taxon>
        <taxon>Bifidobacteriales</taxon>
        <taxon>Bifidobacteriaceae</taxon>
        <taxon>Bifidobacterium</taxon>
    </lineage>
</organism>
<keyword evidence="5 7" id="KW-1133">Transmembrane helix</keyword>
<feature type="transmembrane region" description="Helical" evidence="7">
    <location>
        <begin position="172"/>
        <end position="189"/>
    </location>
</feature>
<name>A0AB39UC37_9BIFI</name>
<dbReference type="Gene3D" id="1.20.1720.10">
    <property type="entry name" value="Multidrug resistance protein D"/>
    <property type="match status" value="1"/>
</dbReference>
<dbReference type="PANTHER" id="PTHR42718">
    <property type="entry name" value="MAJOR FACILITATOR SUPERFAMILY MULTIDRUG TRANSPORTER MFSC"/>
    <property type="match status" value="1"/>
</dbReference>
<evidence type="ECO:0000256" key="7">
    <source>
        <dbReference type="SAM" id="Phobius"/>
    </source>
</evidence>
<dbReference type="EMBL" id="CP129675">
    <property type="protein sequence ID" value="XDS46516.1"/>
    <property type="molecule type" value="Genomic_DNA"/>
</dbReference>
<feature type="transmembrane region" description="Helical" evidence="7">
    <location>
        <begin position="56"/>
        <end position="77"/>
    </location>
</feature>
<feature type="transmembrane region" description="Helical" evidence="7">
    <location>
        <begin position="143"/>
        <end position="166"/>
    </location>
</feature>
<dbReference type="PRINTS" id="PR01036">
    <property type="entry name" value="TCRTETB"/>
</dbReference>
<feature type="transmembrane region" description="Helical" evidence="7">
    <location>
        <begin position="402"/>
        <end position="423"/>
    </location>
</feature>
<evidence type="ECO:0000256" key="1">
    <source>
        <dbReference type="ARBA" id="ARBA00004651"/>
    </source>
</evidence>
<accession>A0AB39UC37</accession>
<dbReference type="GO" id="GO:0022857">
    <property type="term" value="F:transmembrane transporter activity"/>
    <property type="evidence" value="ECO:0007669"/>
    <property type="project" value="InterPro"/>
</dbReference>
<feature type="transmembrane region" description="Helical" evidence="7">
    <location>
        <begin position="302"/>
        <end position="322"/>
    </location>
</feature>
<evidence type="ECO:0000256" key="6">
    <source>
        <dbReference type="ARBA" id="ARBA00023136"/>
    </source>
</evidence>
<dbReference type="AlphaFoldDB" id="A0AB39UC37"/>
<evidence type="ECO:0000259" key="8">
    <source>
        <dbReference type="PROSITE" id="PS50850"/>
    </source>
</evidence>
<evidence type="ECO:0000256" key="5">
    <source>
        <dbReference type="ARBA" id="ARBA00022989"/>
    </source>
</evidence>
<dbReference type="Gene3D" id="1.20.1250.20">
    <property type="entry name" value="MFS general substrate transporter like domains"/>
    <property type="match status" value="1"/>
</dbReference>
<dbReference type="CDD" id="cd17321">
    <property type="entry name" value="MFS_MMR_MDR_like"/>
    <property type="match status" value="1"/>
</dbReference>
<feature type="transmembrane region" description="Helical" evidence="7">
    <location>
        <begin position="205"/>
        <end position="225"/>
    </location>
</feature>
<evidence type="ECO:0000256" key="4">
    <source>
        <dbReference type="ARBA" id="ARBA00022692"/>
    </source>
</evidence>
<dbReference type="SUPFAM" id="SSF103473">
    <property type="entry name" value="MFS general substrate transporter"/>
    <property type="match status" value="1"/>
</dbReference>
<keyword evidence="3" id="KW-1003">Cell membrane</keyword>
<dbReference type="InterPro" id="IPR020846">
    <property type="entry name" value="MFS_dom"/>
</dbReference>
<feature type="transmembrane region" description="Helical" evidence="7">
    <location>
        <begin position="271"/>
        <end position="290"/>
    </location>
</feature>
<dbReference type="NCBIfam" id="TIGR00711">
    <property type="entry name" value="efflux_EmrB"/>
    <property type="match status" value="1"/>
</dbReference>
<gene>
    <name evidence="9" type="ORF">QN217_10415</name>
</gene>
<keyword evidence="4 7" id="KW-0812">Transmembrane</keyword>
<feature type="transmembrane region" description="Helical" evidence="7">
    <location>
        <begin position="114"/>
        <end position="136"/>
    </location>
</feature>
<feature type="transmembrane region" description="Helical" evidence="7">
    <location>
        <begin position="435"/>
        <end position="459"/>
    </location>
</feature>
<evidence type="ECO:0000313" key="9">
    <source>
        <dbReference type="EMBL" id="XDS46516.1"/>
    </source>
</evidence>
<dbReference type="PANTHER" id="PTHR42718:SF46">
    <property type="entry name" value="BLR6921 PROTEIN"/>
    <property type="match status" value="1"/>
</dbReference>
<feature type="transmembrane region" description="Helical" evidence="7">
    <location>
        <begin position="231"/>
        <end position="250"/>
    </location>
</feature>
<reference evidence="9" key="1">
    <citation type="submission" date="2023-07" db="EMBL/GenBank/DDBJ databases">
        <title>Bifidobacterium aquikefiriaerophilum sp. nov. and Bifidobacterium eccum sp. nov., isolated from water kefir.</title>
        <authorList>
            <person name="Breselge S."/>
            <person name="Bellassi P."/>
            <person name="Barcenilla C."/>
            <person name="Alvarez-Ordonez A."/>
            <person name="Morelli L."/>
            <person name="Cotter P.D."/>
        </authorList>
    </citation>
    <scope>NUCLEOTIDE SEQUENCE</scope>
    <source>
        <strain evidence="9">WK048_4_13</strain>
    </source>
</reference>
<feature type="transmembrane region" description="Helical" evidence="7">
    <location>
        <begin position="16"/>
        <end position="36"/>
    </location>
</feature>
<evidence type="ECO:0000256" key="2">
    <source>
        <dbReference type="ARBA" id="ARBA00022448"/>
    </source>
</evidence>
<keyword evidence="2" id="KW-0813">Transport</keyword>
<dbReference type="PROSITE" id="PS50850">
    <property type="entry name" value="MFS"/>
    <property type="match status" value="1"/>
</dbReference>
<feature type="transmembrane region" description="Helical" evidence="7">
    <location>
        <begin position="84"/>
        <end position="102"/>
    </location>
</feature>
<dbReference type="GO" id="GO:0005886">
    <property type="term" value="C:plasma membrane"/>
    <property type="evidence" value="ECO:0007669"/>
    <property type="project" value="UniProtKB-SubCell"/>
</dbReference>
<comment type="subcellular location">
    <subcellularLocation>
        <location evidence="1">Cell membrane</location>
        <topology evidence="1">Multi-pass membrane protein</topology>
    </subcellularLocation>
</comment>
<dbReference type="InterPro" id="IPR036259">
    <property type="entry name" value="MFS_trans_sf"/>
</dbReference>
<evidence type="ECO:0000256" key="3">
    <source>
        <dbReference type="ARBA" id="ARBA00022475"/>
    </source>
</evidence>
<dbReference type="InterPro" id="IPR011701">
    <property type="entry name" value="MFS"/>
</dbReference>
<feature type="domain" description="Major facilitator superfamily (MFS) profile" evidence="8">
    <location>
        <begin position="18"/>
        <end position="462"/>
    </location>
</feature>
<proteinExistence type="predicted"/>
<dbReference type="InterPro" id="IPR004638">
    <property type="entry name" value="EmrB-like"/>
</dbReference>
<keyword evidence="6 7" id="KW-0472">Membrane</keyword>
<dbReference type="RefSeq" id="WP_369343126.1">
    <property type="nucleotide sequence ID" value="NZ_CP129675.1"/>
</dbReference>
<feature type="transmembrane region" description="Helical" evidence="7">
    <location>
        <begin position="360"/>
        <end position="381"/>
    </location>
</feature>